<dbReference type="STRING" id="1079994.SAMN04488565_1102"/>
<dbReference type="EMBL" id="FNKB01000001">
    <property type="protein sequence ID" value="SDQ17440.1"/>
    <property type="molecule type" value="Genomic_DNA"/>
</dbReference>
<evidence type="ECO:0000313" key="3">
    <source>
        <dbReference type="Proteomes" id="UP000182690"/>
    </source>
</evidence>
<sequence length="154" mass="17077">MDGMTATPEAGAETVRSVVYTSVAARPFTDDELDALLQQARARNAALGITGMLSYRDGSFVQFLEGPEPRLAELMADISADARHTDVRVLIDEPIAQRQFSSWTMGYRRMRPTAGPVPEGFRDTFTDLERGADDATTARAARELVFWFKVRTES</sequence>
<dbReference type="InterPro" id="IPR036046">
    <property type="entry name" value="Acylphosphatase-like_dom_sf"/>
</dbReference>
<accession>A0A1H0YQP4</accession>
<dbReference type="Proteomes" id="UP000182690">
    <property type="component" value="Unassembled WGS sequence"/>
</dbReference>
<protein>
    <submittedName>
        <fullName evidence="2">Sensors of blue-light using FAD</fullName>
    </submittedName>
</protein>
<gene>
    <name evidence="2" type="ORF">SAMN04488565_1102</name>
</gene>
<name>A0A1H0YQP4_9MICO</name>
<dbReference type="GO" id="GO:0009882">
    <property type="term" value="F:blue light photoreceptor activity"/>
    <property type="evidence" value="ECO:0007669"/>
    <property type="project" value="InterPro"/>
</dbReference>
<dbReference type="SMART" id="SM01034">
    <property type="entry name" value="BLUF"/>
    <property type="match status" value="1"/>
</dbReference>
<proteinExistence type="predicted"/>
<dbReference type="Gene3D" id="3.30.70.100">
    <property type="match status" value="1"/>
</dbReference>
<feature type="domain" description="BLUF" evidence="1">
    <location>
        <begin position="15"/>
        <end position="106"/>
    </location>
</feature>
<dbReference type="PROSITE" id="PS50925">
    <property type="entry name" value="BLUF"/>
    <property type="match status" value="1"/>
</dbReference>
<evidence type="ECO:0000313" key="2">
    <source>
        <dbReference type="EMBL" id="SDQ17440.1"/>
    </source>
</evidence>
<dbReference type="InterPro" id="IPR007024">
    <property type="entry name" value="BLUF_domain"/>
</dbReference>
<dbReference type="GO" id="GO:0071949">
    <property type="term" value="F:FAD binding"/>
    <property type="evidence" value="ECO:0007669"/>
    <property type="project" value="InterPro"/>
</dbReference>
<dbReference type="AlphaFoldDB" id="A0A1H0YQP4"/>
<dbReference type="Pfam" id="PF04940">
    <property type="entry name" value="BLUF"/>
    <property type="match status" value="1"/>
</dbReference>
<organism evidence="2 3">
    <name type="scientific">Leucobacter chromiiresistens</name>
    <dbReference type="NCBI Taxonomy" id="1079994"/>
    <lineage>
        <taxon>Bacteria</taxon>
        <taxon>Bacillati</taxon>
        <taxon>Actinomycetota</taxon>
        <taxon>Actinomycetes</taxon>
        <taxon>Micrococcales</taxon>
        <taxon>Microbacteriaceae</taxon>
        <taxon>Leucobacter</taxon>
    </lineage>
</organism>
<dbReference type="SUPFAM" id="SSF54975">
    <property type="entry name" value="Acylphosphatase/BLUF domain-like"/>
    <property type="match status" value="1"/>
</dbReference>
<dbReference type="eggNOG" id="COG5001">
    <property type="taxonomic scope" value="Bacteria"/>
</dbReference>
<evidence type="ECO:0000259" key="1">
    <source>
        <dbReference type="PROSITE" id="PS50925"/>
    </source>
</evidence>
<reference evidence="2 3" key="1">
    <citation type="submission" date="2016-10" db="EMBL/GenBank/DDBJ databases">
        <authorList>
            <person name="de Groot N.N."/>
        </authorList>
    </citation>
    <scope>NUCLEOTIDE SEQUENCE [LARGE SCALE GENOMIC DNA]</scope>
    <source>
        <strain evidence="2 3">DSM 22788</strain>
    </source>
</reference>